<dbReference type="EMBL" id="CAJVPW010048139">
    <property type="protein sequence ID" value="CAG8760791.1"/>
    <property type="molecule type" value="Genomic_DNA"/>
</dbReference>
<feature type="non-terminal residue" evidence="1">
    <location>
        <position position="1"/>
    </location>
</feature>
<gene>
    <name evidence="1" type="ORF">SPELUC_LOCUS15124</name>
</gene>
<evidence type="ECO:0000313" key="2">
    <source>
        <dbReference type="Proteomes" id="UP000789366"/>
    </source>
</evidence>
<sequence length="178" mass="20516">IISGMNIQLYGINKDSCRAIYNNQGVNIDKKSFSMIKKFGNNSVSFTSKSYRIQKNIKNIHNGFKLMIDNDEGSNVIKNIIEENMKHYISLDILLDDLIKIAILEEIQIDEISYEKIAKCKILNAFIYEVLRYESSFSLLNNQETNDLNIFNPSRFIDSNYLGSDFFIPFGKGIRECS</sequence>
<accession>A0ACA9QQH3</accession>
<reference evidence="1" key="1">
    <citation type="submission" date="2021-06" db="EMBL/GenBank/DDBJ databases">
        <authorList>
            <person name="Kallberg Y."/>
            <person name="Tangrot J."/>
            <person name="Rosling A."/>
        </authorList>
    </citation>
    <scope>NUCLEOTIDE SEQUENCE</scope>
    <source>
        <strain evidence="1">28 12/20/2015</strain>
    </source>
</reference>
<organism evidence="1 2">
    <name type="scientific">Cetraspora pellucida</name>
    <dbReference type="NCBI Taxonomy" id="1433469"/>
    <lineage>
        <taxon>Eukaryota</taxon>
        <taxon>Fungi</taxon>
        <taxon>Fungi incertae sedis</taxon>
        <taxon>Mucoromycota</taxon>
        <taxon>Glomeromycotina</taxon>
        <taxon>Glomeromycetes</taxon>
        <taxon>Diversisporales</taxon>
        <taxon>Gigasporaceae</taxon>
        <taxon>Cetraspora</taxon>
    </lineage>
</organism>
<evidence type="ECO:0000313" key="1">
    <source>
        <dbReference type="EMBL" id="CAG8760791.1"/>
    </source>
</evidence>
<proteinExistence type="predicted"/>
<name>A0ACA9QQH3_9GLOM</name>
<feature type="non-terminal residue" evidence="1">
    <location>
        <position position="178"/>
    </location>
</feature>
<protein>
    <submittedName>
        <fullName evidence="1">16192_t:CDS:1</fullName>
    </submittedName>
</protein>
<keyword evidence="2" id="KW-1185">Reference proteome</keyword>
<dbReference type="Proteomes" id="UP000789366">
    <property type="component" value="Unassembled WGS sequence"/>
</dbReference>
<comment type="caution">
    <text evidence="1">The sequence shown here is derived from an EMBL/GenBank/DDBJ whole genome shotgun (WGS) entry which is preliminary data.</text>
</comment>